<sequence>MSDKPRFTLYSAAVGPNGWNVAMVLAELGLIYETIYLNFSKKQQKSPEFLKLKPNGRIPAIVDLGNKDFTLW</sequence>
<dbReference type="KEGG" id="tmn:UCRPA7_4290"/>
<dbReference type="Proteomes" id="UP000014074">
    <property type="component" value="Unassembled WGS sequence"/>
</dbReference>
<name>R8BLI1_PHAM7</name>
<dbReference type="SUPFAM" id="SSF52833">
    <property type="entry name" value="Thioredoxin-like"/>
    <property type="match status" value="1"/>
</dbReference>
<dbReference type="InterPro" id="IPR004045">
    <property type="entry name" value="Glutathione_S-Trfase_N"/>
</dbReference>
<dbReference type="PANTHER" id="PTHR44051:SF3">
    <property type="entry name" value="TRANSCRIPTIONAL REGULATOR URE2"/>
    <property type="match status" value="1"/>
</dbReference>
<dbReference type="PROSITE" id="PS50404">
    <property type="entry name" value="GST_NTER"/>
    <property type="match status" value="1"/>
</dbReference>
<dbReference type="OrthoDB" id="422574at2759"/>
<reference evidence="4" key="1">
    <citation type="journal article" date="2013" name="Genome Announc.">
        <title>Draft genome sequence of the ascomycete Phaeoacremonium aleophilum strain UCR-PA7, a causal agent of the esca disease complex in grapevines.</title>
        <authorList>
            <person name="Blanco-Ulate B."/>
            <person name="Rolshausen P."/>
            <person name="Cantu D."/>
        </authorList>
    </citation>
    <scope>NUCLEOTIDE SEQUENCE [LARGE SCALE GENOMIC DNA]</scope>
    <source>
        <strain evidence="4">UCR-PA7</strain>
    </source>
</reference>
<dbReference type="eggNOG" id="KOG0867">
    <property type="taxonomic scope" value="Eukaryota"/>
</dbReference>
<dbReference type="GeneID" id="19324726"/>
<dbReference type="AlphaFoldDB" id="R8BLI1"/>
<evidence type="ECO:0000259" key="2">
    <source>
        <dbReference type="PROSITE" id="PS50404"/>
    </source>
</evidence>
<organism evidence="3 4">
    <name type="scientific">Phaeoacremonium minimum (strain UCR-PA7)</name>
    <name type="common">Esca disease fungus</name>
    <name type="synonym">Togninia minima</name>
    <dbReference type="NCBI Taxonomy" id="1286976"/>
    <lineage>
        <taxon>Eukaryota</taxon>
        <taxon>Fungi</taxon>
        <taxon>Dikarya</taxon>
        <taxon>Ascomycota</taxon>
        <taxon>Pezizomycotina</taxon>
        <taxon>Sordariomycetes</taxon>
        <taxon>Sordariomycetidae</taxon>
        <taxon>Togniniales</taxon>
        <taxon>Togniniaceae</taxon>
        <taxon>Phaeoacremonium</taxon>
    </lineage>
</organism>
<keyword evidence="4" id="KW-1185">Reference proteome</keyword>
<dbReference type="EMBL" id="KB933101">
    <property type="protein sequence ID" value="EOO00192.1"/>
    <property type="molecule type" value="Genomic_DNA"/>
</dbReference>
<dbReference type="PANTHER" id="PTHR44051">
    <property type="entry name" value="GLUTATHIONE S-TRANSFERASE-RELATED"/>
    <property type="match status" value="1"/>
</dbReference>
<feature type="domain" description="GST N-terminal" evidence="2">
    <location>
        <begin position="5"/>
        <end position="72"/>
    </location>
</feature>
<dbReference type="InterPro" id="IPR036249">
    <property type="entry name" value="Thioredoxin-like_sf"/>
</dbReference>
<proteinExistence type="inferred from homology"/>
<dbReference type="Pfam" id="PF02798">
    <property type="entry name" value="GST_N"/>
    <property type="match status" value="1"/>
</dbReference>
<evidence type="ECO:0000313" key="3">
    <source>
        <dbReference type="EMBL" id="EOO00192.1"/>
    </source>
</evidence>
<protein>
    <recommendedName>
        <fullName evidence="2">GST N-terminal domain-containing protein</fullName>
    </recommendedName>
</protein>
<dbReference type="Gene3D" id="1.20.1050.130">
    <property type="match status" value="1"/>
</dbReference>
<dbReference type="RefSeq" id="XP_007915015.1">
    <property type="nucleotide sequence ID" value="XM_007916824.1"/>
</dbReference>
<dbReference type="HOGENOM" id="CLU_011226_22_1_1"/>
<evidence type="ECO:0000256" key="1">
    <source>
        <dbReference type="ARBA" id="ARBA00007409"/>
    </source>
</evidence>
<accession>R8BLI1</accession>
<gene>
    <name evidence="3" type="ORF">UCRPA7_4290</name>
</gene>
<comment type="similarity">
    <text evidence="1">Belongs to the GST superfamily.</text>
</comment>
<evidence type="ECO:0000313" key="4">
    <source>
        <dbReference type="Proteomes" id="UP000014074"/>
    </source>
</evidence>